<evidence type="ECO:0000313" key="9">
    <source>
        <dbReference type="Proteomes" id="UP000006552"/>
    </source>
</evidence>
<keyword evidence="3 6" id="KW-1133">Transmembrane helix</keyword>
<dbReference type="eggNOG" id="COG3307">
    <property type="taxonomic scope" value="Bacteria"/>
</dbReference>
<feature type="transmembrane region" description="Helical" evidence="6">
    <location>
        <begin position="420"/>
        <end position="440"/>
    </location>
</feature>
<evidence type="ECO:0000256" key="3">
    <source>
        <dbReference type="ARBA" id="ARBA00022989"/>
    </source>
</evidence>
<dbReference type="RefSeq" id="WP_011239193.1">
    <property type="nucleotide sequence ID" value="NC_006513.1"/>
</dbReference>
<evidence type="ECO:0000256" key="5">
    <source>
        <dbReference type="SAM" id="MobiDB-lite"/>
    </source>
</evidence>
<evidence type="ECO:0000259" key="7">
    <source>
        <dbReference type="Pfam" id="PF04932"/>
    </source>
</evidence>
<keyword evidence="9" id="KW-1185">Reference proteome</keyword>
<evidence type="ECO:0000313" key="8">
    <source>
        <dbReference type="EMBL" id="CAI09533.1"/>
    </source>
</evidence>
<name>Q5NZI1_AROAE</name>
<dbReference type="PANTHER" id="PTHR37422:SF23">
    <property type="entry name" value="TEICHURONIC ACID BIOSYNTHESIS PROTEIN TUAE"/>
    <property type="match status" value="1"/>
</dbReference>
<feature type="transmembrane region" description="Helical" evidence="6">
    <location>
        <begin position="446"/>
        <end position="463"/>
    </location>
</feature>
<accession>Q5NZI1</accession>
<dbReference type="InterPro" id="IPR051533">
    <property type="entry name" value="WaaL-like"/>
</dbReference>
<feature type="transmembrane region" description="Helical" evidence="6">
    <location>
        <begin position="389"/>
        <end position="408"/>
    </location>
</feature>
<evidence type="ECO:0000256" key="6">
    <source>
        <dbReference type="SAM" id="Phobius"/>
    </source>
</evidence>
<dbReference type="Proteomes" id="UP000006552">
    <property type="component" value="Chromosome"/>
</dbReference>
<dbReference type="AlphaFoldDB" id="Q5NZI1"/>
<feature type="transmembrane region" description="Helical" evidence="6">
    <location>
        <begin position="199"/>
        <end position="221"/>
    </location>
</feature>
<evidence type="ECO:0000256" key="4">
    <source>
        <dbReference type="ARBA" id="ARBA00023136"/>
    </source>
</evidence>
<sequence>MNGLTMDGTGQRSMGWMAWVAGLMLVFAPLVRGANRPLALLALELLALLLLAGAVARPVFVERLSRPLLLALAMMVAVPLLQLAPLPFELGATLPGHGAYAVAQREAGAAPDWLALSTVPYLTEQALWALLPPLAVFLVVVGLDDTRVRRLVMVFVAVAVFQAVMGLMQYGAGPESALRFGYESSGDSAIGTYANRGHLAGLLLMALPIGLALLASTIFSLDESASRRQRRGGALYRLKALVAGEGEMNRTAVYAAVCIALLLGIVFARSRSGIALGMVGVVLSAVVLMRNFGAGFATRMVGAVSALGVALAVAIGLAPVFARFAQDATADARWPILDATLEAASAFFPFGSGMGTFPAVIRAFHPAEIGGEVYINHAHNDFAEWWMEGGVPVLVLMLTLAAIYLLRWRAVWAVRNWRPLHMMQVGAGLGVLLILLFGLTDYNLRIPANAVYFAFLAAVFFHPGERERERRRREERRRPAAVAEPVAAQARAEPVVPPMTWAGEAGAGAGRNPFAD</sequence>
<dbReference type="Pfam" id="PF04932">
    <property type="entry name" value="Wzy_C"/>
    <property type="match status" value="1"/>
</dbReference>
<dbReference type="EMBL" id="CR555306">
    <property type="protein sequence ID" value="CAI09533.1"/>
    <property type="molecule type" value="Genomic_DNA"/>
</dbReference>
<feature type="transmembrane region" description="Helical" evidence="6">
    <location>
        <begin position="37"/>
        <end position="56"/>
    </location>
</feature>
<feature type="transmembrane region" description="Helical" evidence="6">
    <location>
        <begin position="12"/>
        <end position="31"/>
    </location>
</feature>
<feature type="compositionally biased region" description="Low complexity" evidence="5">
    <location>
        <begin position="480"/>
        <end position="491"/>
    </location>
</feature>
<proteinExistence type="predicted"/>
<feature type="transmembrane region" description="Helical" evidence="6">
    <location>
        <begin position="274"/>
        <end position="293"/>
    </location>
</feature>
<feature type="transmembrane region" description="Helical" evidence="6">
    <location>
        <begin position="300"/>
        <end position="322"/>
    </location>
</feature>
<dbReference type="InterPro" id="IPR007016">
    <property type="entry name" value="O-antigen_ligase-rel_domated"/>
</dbReference>
<evidence type="ECO:0000256" key="2">
    <source>
        <dbReference type="ARBA" id="ARBA00022692"/>
    </source>
</evidence>
<dbReference type="HOGENOM" id="CLU_035700_0_0_4"/>
<dbReference type="OrthoDB" id="8902545at2"/>
<keyword evidence="4 6" id="KW-0472">Membrane</keyword>
<feature type="transmembrane region" description="Helical" evidence="6">
    <location>
        <begin position="251"/>
        <end position="268"/>
    </location>
</feature>
<reference evidence="8 9" key="1">
    <citation type="journal article" date="2005" name="Arch. Microbiol.">
        <title>The genome sequence of an anaerobic aromatic-degrading denitrifying bacterium, strain EbN1.</title>
        <authorList>
            <person name="Rabus R."/>
            <person name="Kube M."/>
            <person name="Heider J."/>
            <person name="Beck A."/>
            <person name="Heitmann K."/>
            <person name="Widdel F."/>
            <person name="Reinhardt R."/>
        </authorList>
    </citation>
    <scope>NUCLEOTIDE SEQUENCE [LARGE SCALE GENOMIC DNA]</scope>
    <source>
        <strain evidence="8 9">EbN1</strain>
    </source>
</reference>
<dbReference type="GO" id="GO:0016020">
    <property type="term" value="C:membrane"/>
    <property type="evidence" value="ECO:0007669"/>
    <property type="project" value="UniProtKB-SubCell"/>
</dbReference>
<gene>
    <name evidence="8" type="ORF">ebA5975</name>
</gene>
<feature type="region of interest" description="Disordered" evidence="5">
    <location>
        <begin position="497"/>
        <end position="516"/>
    </location>
</feature>
<evidence type="ECO:0000256" key="1">
    <source>
        <dbReference type="ARBA" id="ARBA00004141"/>
    </source>
</evidence>
<dbReference type="KEGG" id="eba:ebA5975"/>
<keyword evidence="2 6" id="KW-0812">Transmembrane</keyword>
<feature type="transmembrane region" description="Helical" evidence="6">
    <location>
        <begin position="126"/>
        <end position="144"/>
    </location>
</feature>
<feature type="region of interest" description="Disordered" evidence="5">
    <location>
        <begin position="468"/>
        <end position="491"/>
    </location>
</feature>
<feature type="domain" description="O-antigen ligase-related" evidence="7">
    <location>
        <begin position="257"/>
        <end position="397"/>
    </location>
</feature>
<protein>
    <submittedName>
        <fullName evidence="8">Probable binding-protein-dependent transport system protein</fullName>
    </submittedName>
</protein>
<feature type="transmembrane region" description="Helical" evidence="6">
    <location>
        <begin position="68"/>
        <end position="88"/>
    </location>
</feature>
<comment type="subcellular location">
    <subcellularLocation>
        <location evidence="1">Membrane</location>
        <topology evidence="1">Multi-pass membrane protein</topology>
    </subcellularLocation>
</comment>
<dbReference type="PANTHER" id="PTHR37422">
    <property type="entry name" value="TEICHURONIC ACID BIOSYNTHESIS PROTEIN TUAE"/>
    <property type="match status" value="1"/>
</dbReference>
<organism evidence="8 9">
    <name type="scientific">Aromatoleum aromaticum (strain DSM 19018 / LMG 30748 / EbN1)</name>
    <name type="common">Azoarcus sp. (strain EbN1)</name>
    <dbReference type="NCBI Taxonomy" id="76114"/>
    <lineage>
        <taxon>Bacteria</taxon>
        <taxon>Pseudomonadati</taxon>
        <taxon>Pseudomonadota</taxon>
        <taxon>Betaproteobacteria</taxon>
        <taxon>Rhodocyclales</taxon>
        <taxon>Rhodocyclaceae</taxon>
        <taxon>Aromatoleum</taxon>
    </lineage>
</organism>
<dbReference type="STRING" id="76114.ebA5975"/>
<feature type="transmembrane region" description="Helical" evidence="6">
    <location>
        <begin position="151"/>
        <end position="172"/>
    </location>
</feature>